<protein>
    <submittedName>
        <fullName evidence="2">Uncharacterized protein</fullName>
    </submittedName>
</protein>
<dbReference type="OrthoDB" id="2456765at2"/>
<dbReference type="KEGG" id="panc:E2636_02440"/>
<dbReference type="Proteomes" id="UP000294292">
    <property type="component" value="Chromosome"/>
</dbReference>
<feature type="coiled-coil region" evidence="1">
    <location>
        <begin position="44"/>
        <end position="166"/>
    </location>
</feature>
<evidence type="ECO:0000313" key="2">
    <source>
        <dbReference type="EMBL" id="QBP40081.1"/>
    </source>
</evidence>
<evidence type="ECO:0000313" key="3">
    <source>
        <dbReference type="Proteomes" id="UP000294292"/>
    </source>
</evidence>
<proteinExistence type="predicted"/>
<gene>
    <name evidence="2" type="ORF">E2636_02440</name>
</gene>
<sequence>MNTGNIKNNDPIQLQQTIIYFKAELAKYKGKVEKYKNNFDHSLIEKLEQENVHLTNDKAELSLEVYKLNKELERQTSDFKERIHLQEVQIKTSMNSINNLQKTKTDLRQMNKQLTEVIKTLKDGLNSDKYRNKKQDRQVLSLNQKLAEYKTTIEQHDSKLVELFQEANKKVYLKIEKLDISINDRIQSEEDRQYMIKEMEEKEKALEKLQHEIMNLTEQNEKYKDAITRLEKSLSEKNDGIGLFSSSSTPTIDSDMLLQLENQIKDVLGQSLDFEEKLAAKLIVINSLEHKLDQLTIEIDDIKEVRPID</sequence>
<keyword evidence="3" id="KW-1185">Reference proteome</keyword>
<reference evidence="2 3" key="1">
    <citation type="submission" date="2019-03" db="EMBL/GenBank/DDBJ databases">
        <title>Complete genome sequence of Paenisporosarcina antarctica CGMCC 1.6503T.</title>
        <authorList>
            <person name="Rong J.-C."/>
            <person name="Chi N.-Y."/>
            <person name="Zhang Q.-F."/>
        </authorList>
    </citation>
    <scope>NUCLEOTIDE SEQUENCE [LARGE SCALE GENOMIC DNA]</scope>
    <source>
        <strain evidence="2 3">CGMCC 1.6503</strain>
    </source>
</reference>
<dbReference type="AlphaFoldDB" id="A0A4P6ZUT4"/>
<dbReference type="EMBL" id="CP038015">
    <property type="protein sequence ID" value="QBP40081.1"/>
    <property type="molecule type" value="Genomic_DNA"/>
</dbReference>
<keyword evidence="1" id="KW-0175">Coiled coil</keyword>
<accession>A0A4P6ZUT4</accession>
<dbReference type="RefSeq" id="WP_134208687.1">
    <property type="nucleotide sequence ID" value="NZ_CP038015.1"/>
</dbReference>
<evidence type="ECO:0000256" key="1">
    <source>
        <dbReference type="SAM" id="Coils"/>
    </source>
</evidence>
<organism evidence="2 3">
    <name type="scientific">Paenisporosarcina antarctica</name>
    <dbReference type="NCBI Taxonomy" id="417367"/>
    <lineage>
        <taxon>Bacteria</taxon>
        <taxon>Bacillati</taxon>
        <taxon>Bacillota</taxon>
        <taxon>Bacilli</taxon>
        <taxon>Bacillales</taxon>
        <taxon>Caryophanaceae</taxon>
        <taxon>Paenisporosarcina</taxon>
    </lineage>
</organism>
<name>A0A4P6ZUT4_9BACL</name>
<feature type="coiled-coil region" evidence="1">
    <location>
        <begin position="192"/>
        <end position="233"/>
    </location>
</feature>